<dbReference type="AlphaFoldDB" id="A0A840SU28"/>
<dbReference type="Gene3D" id="2.40.30.170">
    <property type="match status" value="1"/>
</dbReference>
<sequence length="396" mass="40833">MPKDFEASTAHARPKAEAETSTPVQSTAVTVSNDPAAPTGARKRGRKGIVLGGVLAALLAAGAWYGHHYWTVGRFMVATDDAYVHADFAIIAPKITGYVASVPAVENQAVRAGDPLVVLDAGDYRDALSLAQSQLASEEAAITRIGSQAAAADAATTQARARVDAAQAQVNQAEADLHRYQNLAKNDVASAQRLEQAQAASASAVAALAEARAGVTSAEANREVIVAQKAEAQATLSGLSASRDKAQRDLDATVLRAPFDGTVGNLSVAVGDLVAPGKRLLAVVPLSQVYVEANFKETQIAELTPGTRVHLAFDAFPDRDVEGTVSGVAPASGAQFSLLPPENATGNFTKVVQRVPVKVAVPAHVAAQGWLRPGLSVTASADIRTAGGANTEVAAR</sequence>
<evidence type="ECO:0000256" key="1">
    <source>
        <dbReference type="SAM" id="Coils"/>
    </source>
</evidence>
<dbReference type="PANTHER" id="PTHR30386">
    <property type="entry name" value="MEMBRANE FUSION SUBUNIT OF EMRAB-TOLC MULTIDRUG EFFLUX PUMP"/>
    <property type="match status" value="1"/>
</dbReference>
<dbReference type="GO" id="GO:0055085">
    <property type="term" value="P:transmembrane transport"/>
    <property type="evidence" value="ECO:0007669"/>
    <property type="project" value="InterPro"/>
</dbReference>
<dbReference type="Proteomes" id="UP000549457">
    <property type="component" value="Unassembled WGS sequence"/>
</dbReference>
<gene>
    <name evidence="5" type="ORF">HNP73_003283</name>
</gene>
<keyword evidence="3" id="KW-1133">Transmembrane helix</keyword>
<comment type="caution">
    <text evidence="5">The sequence shown here is derived from an EMBL/GenBank/DDBJ whole genome shotgun (WGS) entry which is preliminary data.</text>
</comment>
<dbReference type="InterPro" id="IPR058792">
    <property type="entry name" value="Beta-barrel_RND_2"/>
</dbReference>
<feature type="coiled-coil region" evidence="1">
    <location>
        <begin position="156"/>
        <end position="183"/>
    </location>
</feature>
<keyword evidence="3" id="KW-0472">Membrane</keyword>
<dbReference type="RefSeq" id="WP_184151971.1">
    <property type="nucleotide sequence ID" value="NZ_JACHFM010000003.1"/>
</dbReference>
<keyword evidence="6" id="KW-1185">Reference proteome</keyword>
<feature type="transmembrane region" description="Helical" evidence="3">
    <location>
        <begin position="48"/>
        <end position="66"/>
    </location>
</feature>
<dbReference type="Gene3D" id="1.10.287.470">
    <property type="entry name" value="Helix hairpin bin"/>
    <property type="match status" value="2"/>
</dbReference>
<evidence type="ECO:0000256" key="2">
    <source>
        <dbReference type="SAM" id="MobiDB-lite"/>
    </source>
</evidence>
<dbReference type="EMBL" id="JACHFM010000003">
    <property type="protein sequence ID" value="MBB5223336.1"/>
    <property type="molecule type" value="Genomic_DNA"/>
</dbReference>
<dbReference type="PANTHER" id="PTHR30386:SF24">
    <property type="entry name" value="MULTIDRUG RESISTANCE EFFLUX PUMP"/>
    <property type="match status" value="1"/>
</dbReference>
<dbReference type="InterPro" id="IPR050739">
    <property type="entry name" value="MFP"/>
</dbReference>
<reference evidence="5 6" key="1">
    <citation type="submission" date="2020-08" db="EMBL/GenBank/DDBJ databases">
        <title>Genomic Encyclopedia of Type Strains, Phase IV (KMG-IV): sequencing the most valuable type-strain genomes for metagenomic binning, comparative biology and taxonomic classification.</title>
        <authorList>
            <person name="Goeker M."/>
        </authorList>
    </citation>
    <scope>NUCLEOTIDE SEQUENCE [LARGE SCALE GENOMIC DNA]</scope>
    <source>
        <strain evidence="5 6">DSM 101730</strain>
    </source>
</reference>
<evidence type="ECO:0000256" key="3">
    <source>
        <dbReference type="SAM" id="Phobius"/>
    </source>
</evidence>
<evidence type="ECO:0000313" key="5">
    <source>
        <dbReference type="EMBL" id="MBB5223336.1"/>
    </source>
</evidence>
<dbReference type="Pfam" id="PF25954">
    <property type="entry name" value="Beta-barrel_RND_2"/>
    <property type="match status" value="1"/>
</dbReference>
<name>A0A840SU28_9RHOB</name>
<dbReference type="SUPFAM" id="SSF111369">
    <property type="entry name" value="HlyD-like secretion proteins"/>
    <property type="match status" value="2"/>
</dbReference>
<feature type="compositionally biased region" description="Polar residues" evidence="2">
    <location>
        <begin position="19"/>
        <end position="33"/>
    </location>
</feature>
<feature type="region of interest" description="Disordered" evidence="2">
    <location>
        <begin position="1"/>
        <end position="43"/>
    </location>
</feature>
<keyword evidence="3" id="KW-0812">Transmembrane</keyword>
<accession>A0A840SU28</accession>
<feature type="domain" description="CusB-like beta-barrel" evidence="4">
    <location>
        <begin position="288"/>
        <end position="331"/>
    </location>
</feature>
<keyword evidence="1" id="KW-0175">Coiled coil</keyword>
<proteinExistence type="predicted"/>
<evidence type="ECO:0000313" key="6">
    <source>
        <dbReference type="Proteomes" id="UP000549457"/>
    </source>
</evidence>
<protein>
    <submittedName>
        <fullName evidence="5">Membrane fusion protein (Multidrug efflux system)</fullName>
    </submittedName>
</protein>
<organism evidence="5 6">
    <name type="scientific">Amaricoccus macauensis</name>
    <dbReference type="NCBI Taxonomy" id="57001"/>
    <lineage>
        <taxon>Bacteria</taxon>
        <taxon>Pseudomonadati</taxon>
        <taxon>Pseudomonadota</taxon>
        <taxon>Alphaproteobacteria</taxon>
        <taxon>Rhodobacterales</taxon>
        <taxon>Paracoccaceae</taxon>
        <taxon>Amaricoccus</taxon>
    </lineage>
</organism>
<evidence type="ECO:0000259" key="4">
    <source>
        <dbReference type="Pfam" id="PF25954"/>
    </source>
</evidence>
<dbReference type="Gene3D" id="2.40.50.100">
    <property type="match status" value="1"/>
</dbReference>